<name>S0EZX7_CHTCT</name>
<dbReference type="CDD" id="cd01392">
    <property type="entry name" value="HTH_LacI"/>
    <property type="match status" value="1"/>
</dbReference>
<dbReference type="Gene3D" id="3.40.50.2300">
    <property type="match status" value="2"/>
</dbReference>
<dbReference type="KEGG" id="ccz:CCALI_02912"/>
<dbReference type="STRING" id="454171.CP488_01176"/>
<organism evidence="5 6">
    <name type="scientific">Chthonomonas calidirosea (strain DSM 23976 / ICMP 18418 / T49)</name>
    <dbReference type="NCBI Taxonomy" id="1303518"/>
    <lineage>
        <taxon>Bacteria</taxon>
        <taxon>Bacillati</taxon>
        <taxon>Armatimonadota</taxon>
        <taxon>Chthonomonadia</taxon>
        <taxon>Chthonomonadales</taxon>
        <taxon>Chthonomonadaceae</taxon>
        <taxon>Chthonomonas</taxon>
    </lineage>
</organism>
<accession>S0EZX7</accession>
<evidence type="ECO:0000313" key="6">
    <source>
        <dbReference type="Proteomes" id="UP000014227"/>
    </source>
</evidence>
<dbReference type="EMBL" id="HF951689">
    <property type="protein sequence ID" value="CCW36697.1"/>
    <property type="molecule type" value="Genomic_DNA"/>
</dbReference>
<evidence type="ECO:0000256" key="2">
    <source>
        <dbReference type="ARBA" id="ARBA00023125"/>
    </source>
</evidence>
<dbReference type="InterPro" id="IPR028082">
    <property type="entry name" value="Peripla_BP_I"/>
</dbReference>
<dbReference type="InterPro" id="IPR010982">
    <property type="entry name" value="Lambda_DNA-bd_dom_sf"/>
</dbReference>
<dbReference type="eggNOG" id="COG1609">
    <property type="taxonomic scope" value="Bacteria"/>
</dbReference>
<dbReference type="RefSeq" id="WP_016484201.1">
    <property type="nucleotide sequence ID" value="NC_021487.1"/>
</dbReference>
<dbReference type="GO" id="GO:0000976">
    <property type="term" value="F:transcription cis-regulatory region binding"/>
    <property type="evidence" value="ECO:0007669"/>
    <property type="project" value="TreeGrafter"/>
</dbReference>
<dbReference type="PROSITE" id="PS50932">
    <property type="entry name" value="HTH_LACI_2"/>
    <property type="match status" value="1"/>
</dbReference>
<dbReference type="SUPFAM" id="SSF47413">
    <property type="entry name" value="lambda repressor-like DNA-binding domains"/>
    <property type="match status" value="1"/>
</dbReference>
<keyword evidence="1" id="KW-0805">Transcription regulation</keyword>
<feature type="domain" description="HTH lacI-type" evidence="4">
    <location>
        <begin position="4"/>
        <end position="60"/>
    </location>
</feature>
<reference evidence="6" key="1">
    <citation type="submission" date="2013-03" db="EMBL/GenBank/DDBJ databases">
        <title>Genome sequence of Chthonomonas calidirosea, the first sequenced genome from the Armatimonadetes phylum (formally candidate division OP10).</title>
        <authorList>
            <person name="Lee K.C.Y."/>
            <person name="Morgan X.C."/>
            <person name="Dunfield P.F."/>
            <person name="Tamas I."/>
            <person name="Houghton K.M."/>
            <person name="Vyssotski M."/>
            <person name="Ryan J.L.J."/>
            <person name="Lagutin K."/>
            <person name="McDonald I.R."/>
            <person name="Stott M.B."/>
        </authorList>
    </citation>
    <scope>NUCLEOTIDE SEQUENCE [LARGE SCALE GENOMIC DNA]</scope>
    <source>
        <strain evidence="6">DSM 23976 / ICMP 18418 / T49</strain>
    </source>
</reference>
<dbReference type="SUPFAM" id="SSF53822">
    <property type="entry name" value="Periplasmic binding protein-like I"/>
    <property type="match status" value="1"/>
</dbReference>
<dbReference type="GO" id="GO:0003700">
    <property type="term" value="F:DNA-binding transcription factor activity"/>
    <property type="evidence" value="ECO:0007669"/>
    <property type="project" value="TreeGrafter"/>
</dbReference>
<dbReference type="PATRIC" id="fig|1303518.3.peg.3017"/>
<proteinExistence type="predicted"/>
<keyword evidence="2" id="KW-0238">DNA-binding</keyword>
<evidence type="ECO:0000256" key="1">
    <source>
        <dbReference type="ARBA" id="ARBA00023015"/>
    </source>
</evidence>
<dbReference type="InterPro" id="IPR000843">
    <property type="entry name" value="HTH_LacI"/>
</dbReference>
<protein>
    <submittedName>
        <fullName evidence="5">Transcriptional regulator, LacI family</fullName>
    </submittedName>
</protein>
<dbReference type="Gene3D" id="1.10.260.40">
    <property type="entry name" value="lambda repressor-like DNA-binding domains"/>
    <property type="match status" value="1"/>
</dbReference>
<gene>
    <name evidence="5" type="ORF">CCALI_02912</name>
</gene>
<sequence>MARITQKEIARRLNLSQSLVAGVLNNRPGVWVSPENRERILRLARELNYRPNTAARALRRGRTEVVACVFFGPAGYSAIVETLADVVAEKDYDLLVKAVLNEEQAALHIARLLAPGTCDAIILWGLERDIEKPAAQFAEIGIPFVVKGRFEEAHPQWYQADFDHEVMMRNALEFLKARGHRRIAYFGYDDGLVYSQKLFKGYMQAFCDLFGEEPPQSFLGFIAGKGLPEEHEAAMFMERWLSMPEQERPTGAVSAAGRGTWYGVEMALARHGMRLGFQPGEFAMAGQGGTEMPLLFGEGYAYHDVDFITLARAMGQKLLLPLLERQEPETRILRLLPQLRPMETLRFPVAALSQIPSAFSPFTA</sequence>
<dbReference type="InParanoid" id="S0EZX7"/>
<dbReference type="PANTHER" id="PTHR30146:SF155">
    <property type="entry name" value="ALANINE RACEMASE"/>
    <property type="match status" value="1"/>
</dbReference>
<dbReference type="Pfam" id="PF00532">
    <property type="entry name" value="Peripla_BP_1"/>
    <property type="match status" value="1"/>
</dbReference>
<evidence type="ECO:0000256" key="3">
    <source>
        <dbReference type="ARBA" id="ARBA00023163"/>
    </source>
</evidence>
<dbReference type="PANTHER" id="PTHR30146">
    <property type="entry name" value="LACI-RELATED TRANSCRIPTIONAL REPRESSOR"/>
    <property type="match status" value="1"/>
</dbReference>
<dbReference type="AlphaFoldDB" id="S0EZX7"/>
<dbReference type="Proteomes" id="UP000014227">
    <property type="component" value="Chromosome I"/>
</dbReference>
<keyword evidence="6" id="KW-1185">Reference proteome</keyword>
<evidence type="ECO:0000313" key="5">
    <source>
        <dbReference type="EMBL" id="CCW36697.1"/>
    </source>
</evidence>
<dbReference type="SMART" id="SM00354">
    <property type="entry name" value="HTH_LACI"/>
    <property type="match status" value="1"/>
</dbReference>
<evidence type="ECO:0000259" key="4">
    <source>
        <dbReference type="PROSITE" id="PS50932"/>
    </source>
</evidence>
<dbReference type="HOGENOM" id="CLU_037628_6_2_0"/>
<dbReference type="InterPro" id="IPR001761">
    <property type="entry name" value="Peripla_BP/Lac1_sug-bd_dom"/>
</dbReference>
<keyword evidence="3" id="KW-0804">Transcription</keyword>